<dbReference type="Pfam" id="PF00440">
    <property type="entry name" value="TetR_N"/>
    <property type="match status" value="1"/>
</dbReference>
<dbReference type="PANTHER" id="PTHR47506:SF7">
    <property type="entry name" value="TRANSCRIPTIONAL REGULATORY PROTEIN"/>
    <property type="match status" value="1"/>
</dbReference>
<keyword evidence="7" id="KW-1185">Reference proteome</keyword>
<evidence type="ECO:0000313" key="7">
    <source>
        <dbReference type="Proteomes" id="UP000603352"/>
    </source>
</evidence>
<evidence type="ECO:0000256" key="4">
    <source>
        <dbReference type="PROSITE-ProRule" id="PRU00335"/>
    </source>
</evidence>
<keyword evidence="1" id="KW-0805">Transcription regulation</keyword>
<proteinExistence type="predicted"/>
<dbReference type="PRINTS" id="PR00455">
    <property type="entry name" value="HTHTETR"/>
</dbReference>
<dbReference type="PANTHER" id="PTHR47506">
    <property type="entry name" value="TRANSCRIPTIONAL REGULATORY PROTEIN"/>
    <property type="match status" value="1"/>
</dbReference>
<keyword evidence="3" id="KW-0804">Transcription</keyword>
<feature type="domain" description="HTH tetR-type" evidence="5">
    <location>
        <begin position="16"/>
        <end position="76"/>
    </location>
</feature>
<keyword evidence="2 4" id="KW-0238">DNA-binding</keyword>
<dbReference type="SUPFAM" id="SSF46689">
    <property type="entry name" value="Homeodomain-like"/>
    <property type="match status" value="1"/>
</dbReference>
<dbReference type="PROSITE" id="PS50977">
    <property type="entry name" value="HTH_TETR_2"/>
    <property type="match status" value="1"/>
</dbReference>
<dbReference type="InterPro" id="IPR009057">
    <property type="entry name" value="Homeodomain-like_sf"/>
</dbReference>
<evidence type="ECO:0000313" key="6">
    <source>
        <dbReference type="EMBL" id="GGB29786.1"/>
    </source>
</evidence>
<reference evidence="7" key="1">
    <citation type="journal article" date="2019" name="Int. J. Syst. Evol. Microbiol.">
        <title>The Global Catalogue of Microorganisms (GCM) 10K type strain sequencing project: providing services to taxonomists for standard genome sequencing and annotation.</title>
        <authorList>
            <consortium name="The Broad Institute Genomics Platform"/>
            <consortium name="The Broad Institute Genome Sequencing Center for Infectious Disease"/>
            <person name="Wu L."/>
            <person name="Ma J."/>
        </authorList>
    </citation>
    <scope>NUCLEOTIDE SEQUENCE [LARGE SCALE GENOMIC DNA]</scope>
    <source>
        <strain evidence="7">CGMCC 1.10188</strain>
    </source>
</reference>
<dbReference type="Gene3D" id="1.10.357.10">
    <property type="entry name" value="Tetracycline Repressor, domain 2"/>
    <property type="match status" value="1"/>
</dbReference>
<organism evidence="6 7">
    <name type="scientific">Tistrella bauzanensis</name>
    <dbReference type="NCBI Taxonomy" id="657419"/>
    <lineage>
        <taxon>Bacteria</taxon>
        <taxon>Pseudomonadati</taxon>
        <taxon>Pseudomonadota</taxon>
        <taxon>Alphaproteobacteria</taxon>
        <taxon>Geminicoccales</taxon>
        <taxon>Geminicoccaceae</taxon>
        <taxon>Tistrella</taxon>
    </lineage>
</organism>
<gene>
    <name evidence="6" type="ORF">GCM10011505_08930</name>
</gene>
<evidence type="ECO:0000256" key="1">
    <source>
        <dbReference type="ARBA" id="ARBA00023015"/>
    </source>
</evidence>
<dbReference type="Gene3D" id="1.10.10.60">
    <property type="entry name" value="Homeodomain-like"/>
    <property type="match status" value="1"/>
</dbReference>
<protein>
    <submittedName>
        <fullName evidence="6">TetR family transcriptional regulator</fullName>
    </submittedName>
</protein>
<dbReference type="EMBL" id="BMDZ01000006">
    <property type="protein sequence ID" value="GGB29786.1"/>
    <property type="molecule type" value="Genomic_DNA"/>
</dbReference>
<name>A0ABQ1IAJ3_9PROT</name>
<dbReference type="InterPro" id="IPR001647">
    <property type="entry name" value="HTH_TetR"/>
</dbReference>
<accession>A0ABQ1IAJ3</accession>
<evidence type="ECO:0000256" key="3">
    <source>
        <dbReference type="ARBA" id="ARBA00023163"/>
    </source>
</evidence>
<dbReference type="SUPFAM" id="SSF48498">
    <property type="entry name" value="Tetracyclin repressor-like, C-terminal domain"/>
    <property type="match status" value="1"/>
</dbReference>
<evidence type="ECO:0000256" key="2">
    <source>
        <dbReference type="ARBA" id="ARBA00023125"/>
    </source>
</evidence>
<sequence>MHQWGPQVKVTREQAAANRAAIVKAAARLFRERGFDGVGVAEIMKAAGLTHGGFYGHFASKDALAAEACGVAFKDMVDRLAGGRGLAKGDLAQYVDGYLSETHRDRRDIGCPIAAFASDIPRQDVGVQAEYAQGIDHFADTLIGRFPSLAGNDGDGRAPDRGKALLMMSALVGGLALARAAAATDPELSNEILSSLKAELTRGDTAG</sequence>
<evidence type="ECO:0000259" key="5">
    <source>
        <dbReference type="PROSITE" id="PS50977"/>
    </source>
</evidence>
<feature type="DNA-binding region" description="H-T-H motif" evidence="4">
    <location>
        <begin position="39"/>
        <end position="58"/>
    </location>
</feature>
<dbReference type="Proteomes" id="UP000603352">
    <property type="component" value="Unassembled WGS sequence"/>
</dbReference>
<dbReference type="InterPro" id="IPR036271">
    <property type="entry name" value="Tet_transcr_reg_TetR-rel_C_sf"/>
</dbReference>
<comment type="caution">
    <text evidence="6">The sequence shown here is derived from an EMBL/GenBank/DDBJ whole genome shotgun (WGS) entry which is preliminary data.</text>
</comment>